<keyword evidence="5" id="KW-0732">Signal</keyword>
<dbReference type="Proteomes" id="UP000765507">
    <property type="component" value="Unassembled WGS sequence"/>
</dbReference>
<keyword evidence="8" id="KW-1185">Reference proteome</keyword>
<dbReference type="SUPFAM" id="SSF54076">
    <property type="entry name" value="RNase A-like"/>
    <property type="match status" value="1"/>
</dbReference>
<comment type="similarity">
    <text evidence="2">Belongs to the pancreatic ribonuclease family.</text>
</comment>
<evidence type="ECO:0000256" key="2">
    <source>
        <dbReference type="ARBA" id="ARBA00005600"/>
    </source>
</evidence>
<reference evidence="7 8" key="1">
    <citation type="journal article" date="2020" name="G3 (Bethesda)">
        <title>Draft Genome of the Common Snapping Turtle, Chelydra serpentina, a Model for Phenotypic Plasticity in Reptiles.</title>
        <authorList>
            <person name="Das D."/>
            <person name="Singh S.K."/>
            <person name="Bierstedt J."/>
            <person name="Erickson A."/>
            <person name="Galli G.L.J."/>
            <person name="Crossley D.A. 2nd"/>
            <person name="Rhen T."/>
        </authorList>
    </citation>
    <scope>NUCLEOTIDE SEQUENCE [LARGE SCALE GENOMIC DNA]</scope>
    <source>
        <strain evidence="7">KW</strain>
    </source>
</reference>
<dbReference type="Pfam" id="PF00074">
    <property type="entry name" value="RnaseA"/>
    <property type="match status" value="1"/>
</dbReference>
<dbReference type="InterPro" id="IPR023412">
    <property type="entry name" value="RNaseA_domain"/>
</dbReference>
<proteinExistence type="inferred from homology"/>
<feature type="chain" id="PRO_5035748916" evidence="5">
    <location>
        <begin position="23"/>
        <end position="138"/>
    </location>
</feature>
<dbReference type="GO" id="GO:0050830">
    <property type="term" value="P:defense response to Gram-positive bacterium"/>
    <property type="evidence" value="ECO:0007669"/>
    <property type="project" value="TreeGrafter"/>
</dbReference>
<dbReference type="SMART" id="SM00092">
    <property type="entry name" value="RNAse_Pc"/>
    <property type="match status" value="1"/>
</dbReference>
<evidence type="ECO:0000313" key="8">
    <source>
        <dbReference type="Proteomes" id="UP000765507"/>
    </source>
</evidence>
<feature type="domain" description="Ribonuclease A-domain" evidence="6">
    <location>
        <begin position="25"/>
        <end position="137"/>
    </location>
</feature>
<keyword evidence="4" id="KW-1015">Disulfide bond</keyword>
<dbReference type="InterPro" id="IPR001427">
    <property type="entry name" value="RNaseA"/>
</dbReference>
<dbReference type="PANTHER" id="PTHR11437">
    <property type="entry name" value="RIBONUCLEASE"/>
    <property type="match status" value="1"/>
</dbReference>
<dbReference type="EMBL" id="JAHGAV010001365">
    <property type="protein sequence ID" value="KAG6922328.1"/>
    <property type="molecule type" value="Genomic_DNA"/>
</dbReference>
<dbReference type="AlphaFoldDB" id="A0A8T1S0H7"/>
<name>A0A8T1S0H7_CHESE</name>
<dbReference type="PANTHER" id="PTHR11437:SF10">
    <property type="entry name" value="ANGIOGENIN-RELATED"/>
    <property type="match status" value="1"/>
</dbReference>
<evidence type="ECO:0000259" key="6">
    <source>
        <dbReference type="SMART" id="SM00092"/>
    </source>
</evidence>
<dbReference type="GO" id="GO:0005576">
    <property type="term" value="C:extracellular region"/>
    <property type="evidence" value="ECO:0007669"/>
    <property type="project" value="UniProtKB-SubCell"/>
</dbReference>
<feature type="signal peptide" evidence="5">
    <location>
        <begin position="1"/>
        <end position="22"/>
    </location>
</feature>
<protein>
    <submittedName>
        <fullName evidence="7">Ribonuclease-like</fullName>
    </submittedName>
</protein>
<evidence type="ECO:0000256" key="4">
    <source>
        <dbReference type="ARBA" id="ARBA00023157"/>
    </source>
</evidence>
<dbReference type="InterPro" id="IPR036816">
    <property type="entry name" value="RNaseA-like_dom_sf"/>
</dbReference>
<evidence type="ECO:0000313" key="7">
    <source>
        <dbReference type="EMBL" id="KAG6922328.1"/>
    </source>
</evidence>
<evidence type="ECO:0000256" key="3">
    <source>
        <dbReference type="ARBA" id="ARBA00022525"/>
    </source>
</evidence>
<gene>
    <name evidence="7" type="ORF">G0U57_002857</name>
</gene>
<dbReference type="GO" id="GO:0003676">
    <property type="term" value="F:nucleic acid binding"/>
    <property type="evidence" value="ECO:0007669"/>
    <property type="project" value="InterPro"/>
</dbReference>
<sequence>MAVRRPHLQVLLPLVLLATCLALATGSPWTRLNKIFRKHHVDFPKTQPGLPNSYCDMMFERGIDGRFKNTFIHAPMRSIKRVCSVGGVHISTGLRKSIFQFRVTTCRYKPLIGSYTAKTYSRHIIIACWNRLPVLYVE</sequence>
<accession>A0A8T1S0H7</accession>
<organism evidence="7 8">
    <name type="scientific">Chelydra serpentina</name>
    <name type="common">Snapping turtle</name>
    <name type="synonym">Testudo serpentina</name>
    <dbReference type="NCBI Taxonomy" id="8475"/>
    <lineage>
        <taxon>Eukaryota</taxon>
        <taxon>Metazoa</taxon>
        <taxon>Chordata</taxon>
        <taxon>Craniata</taxon>
        <taxon>Vertebrata</taxon>
        <taxon>Euteleostomi</taxon>
        <taxon>Archelosauria</taxon>
        <taxon>Testudinata</taxon>
        <taxon>Testudines</taxon>
        <taxon>Cryptodira</taxon>
        <taxon>Durocryptodira</taxon>
        <taxon>Americhelydia</taxon>
        <taxon>Chelydroidea</taxon>
        <taxon>Chelydridae</taxon>
        <taxon>Chelydra</taxon>
    </lineage>
</organism>
<evidence type="ECO:0000256" key="1">
    <source>
        <dbReference type="ARBA" id="ARBA00004613"/>
    </source>
</evidence>
<dbReference type="GO" id="GO:0004540">
    <property type="term" value="F:RNA nuclease activity"/>
    <property type="evidence" value="ECO:0007669"/>
    <property type="project" value="TreeGrafter"/>
</dbReference>
<evidence type="ECO:0000256" key="5">
    <source>
        <dbReference type="SAM" id="SignalP"/>
    </source>
</evidence>
<dbReference type="OrthoDB" id="9422333at2759"/>
<comment type="subcellular location">
    <subcellularLocation>
        <location evidence="1">Secreted</location>
    </subcellularLocation>
</comment>
<keyword evidence="3" id="KW-0964">Secreted</keyword>
<comment type="caution">
    <text evidence="7">The sequence shown here is derived from an EMBL/GenBank/DDBJ whole genome shotgun (WGS) entry which is preliminary data.</text>
</comment>
<dbReference type="Gene3D" id="3.10.130.10">
    <property type="entry name" value="Ribonuclease A-like domain"/>
    <property type="match status" value="1"/>
</dbReference>